<dbReference type="OMA" id="NKERTHE"/>
<dbReference type="GO" id="GO:0003723">
    <property type="term" value="F:RNA binding"/>
    <property type="evidence" value="ECO:0007669"/>
    <property type="project" value="UniProtKB-KW"/>
</dbReference>
<protein>
    <submittedName>
        <fullName evidence="4">Uncharacterized protein</fullName>
    </submittedName>
</protein>
<gene>
    <name evidence="4" type="ORF">KP509_33G004600</name>
</gene>
<name>A0A8T2QNJ2_CERRI</name>
<comment type="caution">
    <text evidence="4">The sequence shown here is derived from an EMBL/GenBank/DDBJ whole genome shotgun (WGS) entry which is preliminary data.</text>
</comment>
<evidence type="ECO:0000256" key="1">
    <source>
        <dbReference type="ARBA" id="ARBA00004604"/>
    </source>
</evidence>
<dbReference type="AlphaFoldDB" id="A0A8T2QNJ2"/>
<reference evidence="4" key="1">
    <citation type="submission" date="2021-08" db="EMBL/GenBank/DDBJ databases">
        <title>WGS assembly of Ceratopteris richardii.</title>
        <authorList>
            <person name="Marchant D.B."/>
            <person name="Chen G."/>
            <person name="Jenkins J."/>
            <person name="Shu S."/>
            <person name="Leebens-Mack J."/>
            <person name="Grimwood J."/>
            <person name="Schmutz J."/>
            <person name="Soltis P."/>
            <person name="Soltis D."/>
            <person name="Chen Z.-H."/>
        </authorList>
    </citation>
    <scope>NUCLEOTIDE SEQUENCE</scope>
    <source>
        <strain evidence="4">Whitten #5841</strain>
        <tissue evidence="4">Leaf</tissue>
    </source>
</reference>
<evidence type="ECO:0000313" key="4">
    <source>
        <dbReference type="EMBL" id="KAH7284963.1"/>
    </source>
</evidence>
<keyword evidence="5" id="KW-1185">Reference proteome</keyword>
<dbReference type="PANTHER" id="PTHR46754">
    <property type="entry name" value="MKI67 FHA DOMAIN-INTERACTING NUCLEOLAR PHOSPHOPROTEIN"/>
    <property type="match status" value="1"/>
</dbReference>
<dbReference type="Proteomes" id="UP000825935">
    <property type="component" value="Chromosome 33"/>
</dbReference>
<evidence type="ECO:0000256" key="3">
    <source>
        <dbReference type="ARBA" id="ARBA00023242"/>
    </source>
</evidence>
<dbReference type="GO" id="GO:0005730">
    <property type="term" value="C:nucleolus"/>
    <property type="evidence" value="ECO:0007669"/>
    <property type="project" value="UniProtKB-SubCell"/>
</dbReference>
<dbReference type="OrthoDB" id="21467at2759"/>
<keyword evidence="2" id="KW-0694">RNA-binding</keyword>
<evidence type="ECO:0000256" key="2">
    <source>
        <dbReference type="ARBA" id="ARBA00022884"/>
    </source>
</evidence>
<sequence length="138" mass="16232">MDNAEGLQKERSLALTGACPLQGKSNVIYVGCTPHGFYEKQMHGFFAKIVTDSMNNYLLYEHLLQVKLVPLDRIHRRIWVGSRCESRRREEERQILKAVLRKEHKHRKKKKESGIDFEYPNIRTCLPPKPKKIKFLDL</sequence>
<accession>A0A8T2QNJ2</accession>
<keyword evidence="3" id="KW-0539">Nucleus</keyword>
<proteinExistence type="predicted"/>
<organism evidence="4 5">
    <name type="scientific">Ceratopteris richardii</name>
    <name type="common">Triangle waterfern</name>
    <dbReference type="NCBI Taxonomy" id="49495"/>
    <lineage>
        <taxon>Eukaryota</taxon>
        <taxon>Viridiplantae</taxon>
        <taxon>Streptophyta</taxon>
        <taxon>Embryophyta</taxon>
        <taxon>Tracheophyta</taxon>
        <taxon>Polypodiopsida</taxon>
        <taxon>Polypodiidae</taxon>
        <taxon>Polypodiales</taxon>
        <taxon>Pteridineae</taxon>
        <taxon>Pteridaceae</taxon>
        <taxon>Parkerioideae</taxon>
        <taxon>Ceratopteris</taxon>
    </lineage>
</organism>
<comment type="subcellular location">
    <subcellularLocation>
        <location evidence="1">Nucleus</location>
        <location evidence="1">Nucleolus</location>
    </subcellularLocation>
</comment>
<dbReference type="EMBL" id="CM035438">
    <property type="protein sequence ID" value="KAH7284963.1"/>
    <property type="molecule type" value="Genomic_DNA"/>
</dbReference>
<evidence type="ECO:0000313" key="5">
    <source>
        <dbReference type="Proteomes" id="UP000825935"/>
    </source>
</evidence>